<feature type="domain" description="Nudix hydrolase" evidence="2">
    <location>
        <begin position="1"/>
        <end position="133"/>
    </location>
</feature>
<dbReference type="CDD" id="cd03674">
    <property type="entry name" value="NUDIX_Hydrolase"/>
    <property type="match status" value="1"/>
</dbReference>
<dbReference type="HOGENOM" id="CLU_101758_3_0_2"/>
<dbReference type="SUPFAM" id="SSF55811">
    <property type="entry name" value="Nudix"/>
    <property type="match status" value="1"/>
</dbReference>
<dbReference type="GO" id="GO:0016787">
    <property type="term" value="F:hydrolase activity"/>
    <property type="evidence" value="ECO:0007669"/>
    <property type="project" value="UniProtKB-KW"/>
</dbReference>
<dbReference type="Gene3D" id="3.90.79.10">
    <property type="entry name" value="Nucleoside Triphosphate Pyrophosphohydrolase"/>
    <property type="match status" value="1"/>
</dbReference>
<reference evidence="4" key="1">
    <citation type="submission" date="2012-03" db="EMBL/GenBank/DDBJ databases">
        <title>Complete genome of Caldisphaera lagunensis DSM 15908.</title>
        <authorList>
            <person name="Lucas S."/>
            <person name="Copeland A."/>
            <person name="Lapidus A."/>
            <person name="Glavina del Rio T."/>
            <person name="Dalin E."/>
            <person name="Tice H."/>
            <person name="Bruce D."/>
            <person name="Goodwin L."/>
            <person name="Pitluck S."/>
            <person name="Peters L."/>
            <person name="Mikhailova N."/>
            <person name="Teshima H."/>
            <person name="Kyrpides N."/>
            <person name="Mavromatis K."/>
            <person name="Ivanova N."/>
            <person name="Brettin T."/>
            <person name="Detter J.C."/>
            <person name="Han C."/>
            <person name="Larimer F."/>
            <person name="Land M."/>
            <person name="Hauser L."/>
            <person name="Markowitz V."/>
            <person name="Cheng J.-F."/>
            <person name="Hugenholtz P."/>
            <person name="Woyke T."/>
            <person name="Wu D."/>
            <person name="Spring S."/>
            <person name="Schroeder M."/>
            <person name="Brambilla E."/>
            <person name="Klenk H.-P."/>
            <person name="Eisen J.A."/>
        </authorList>
    </citation>
    <scope>NUCLEOTIDE SEQUENCE [LARGE SCALE GENOMIC DNA]</scope>
    <source>
        <strain evidence="4">DSM 15908 / JCM 11604 / IC-154</strain>
    </source>
</reference>
<evidence type="ECO:0000313" key="4">
    <source>
        <dbReference type="Proteomes" id="UP000010469"/>
    </source>
</evidence>
<dbReference type="KEGG" id="clg:Calag_0695"/>
<dbReference type="OrthoDB" id="45616at2157"/>
<sequence length="141" mass="16275">MVAGGILIVNEEVLLVYHEKLKKWLYPGGHVEINETPREAAIREFKEETGLDVEVYGEKNNLSTDEATEEPKPLAIMNEIVKYPNETHIHYDLIFLVKLKGGTLINGKWFKREEIDKIDTYSNVKKILKHAFSFNNNFILS</sequence>
<dbReference type="STRING" id="1056495.Calag_0695"/>
<dbReference type="AlphaFoldDB" id="L0ABL7"/>
<dbReference type="InterPro" id="IPR020476">
    <property type="entry name" value="Nudix_hydrolase"/>
</dbReference>
<dbReference type="PRINTS" id="PR00502">
    <property type="entry name" value="NUDIXFAMILY"/>
</dbReference>
<accession>L0ABL7</accession>
<evidence type="ECO:0000259" key="2">
    <source>
        <dbReference type="PROSITE" id="PS51462"/>
    </source>
</evidence>
<gene>
    <name evidence="3" type="ordered locus">Calag_0695</name>
</gene>
<dbReference type="PROSITE" id="PS00893">
    <property type="entry name" value="NUDIX_BOX"/>
    <property type="match status" value="1"/>
</dbReference>
<organism evidence="3 4">
    <name type="scientific">Caldisphaera lagunensis (strain DSM 15908 / JCM 11604 / ANMR 0165 / IC-154)</name>
    <dbReference type="NCBI Taxonomy" id="1056495"/>
    <lineage>
        <taxon>Archaea</taxon>
        <taxon>Thermoproteota</taxon>
        <taxon>Thermoprotei</taxon>
        <taxon>Acidilobales</taxon>
        <taxon>Caldisphaeraceae</taxon>
        <taxon>Caldisphaera</taxon>
    </lineage>
</organism>
<dbReference type="GeneID" id="14211955"/>
<keyword evidence="4" id="KW-1185">Reference proteome</keyword>
<dbReference type="InterPro" id="IPR020084">
    <property type="entry name" value="NUDIX_hydrolase_CS"/>
</dbReference>
<dbReference type="RefSeq" id="WP_015232338.1">
    <property type="nucleotide sequence ID" value="NC_019791.1"/>
</dbReference>
<dbReference type="Pfam" id="PF00293">
    <property type="entry name" value="NUDIX"/>
    <property type="match status" value="1"/>
</dbReference>
<dbReference type="EMBL" id="CP003378">
    <property type="protein sequence ID" value="AFZ70440.1"/>
    <property type="molecule type" value="Genomic_DNA"/>
</dbReference>
<dbReference type="PROSITE" id="PS51462">
    <property type="entry name" value="NUDIX"/>
    <property type="match status" value="1"/>
</dbReference>
<name>L0ABL7_CALLD</name>
<dbReference type="PANTHER" id="PTHR43736">
    <property type="entry name" value="ADP-RIBOSE PYROPHOSPHATASE"/>
    <property type="match status" value="1"/>
</dbReference>
<dbReference type="eggNOG" id="arCOG01080">
    <property type="taxonomic scope" value="Archaea"/>
</dbReference>
<proteinExistence type="predicted"/>
<protein>
    <submittedName>
        <fullName evidence="3">ADP-ribose pyrophosphatase</fullName>
    </submittedName>
</protein>
<dbReference type="InterPro" id="IPR015797">
    <property type="entry name" value="NUDIX_hydrolase-like_dom_sf"/>
</dbReference>
<evidence type="ECO:0000256" key="1">
    <source>
        <dbReference type="ARBA" id="ARBA00022801"/>
    </source>
</evidence>
<dbReference type="InterPro" id="IPR000086">
    <property type="entry name" value="NUDIX_hydrolase_dom"/>
</dbReference>
<dbReference type="InParanoid" id="L0ABL7"/>
<evidence type="ECO:0000313" key="3">
    <source>
        <dbReference type="EMBL" id="AFZ70440.1"/>
    </source>
</evidence>
<dbReference type="Proteomes" id="UP000010469">
    <property type="component" value="Chromosome"/>
</dbReference>
<dbReference type="PANTHER" id="PTHR43736:SF1">
    <property type="entry name" value="DIHYDRONEOPTERIN TRIPHOSPHATE DIPHOSPHATASE"/>
    <property type="match status" value="1"/>
</dbReference>
<keyword evidence="1" id="KW-0378">Hydrolase</keyword>